<dbReference type="CDD" id="cd02135">
    <property type="entry name" value="YdjA-like"/>
    <property type="match status" value="1"/>
</dbReference>
<reference evidence="10 11" key="1">
    <citation type="submission" date="2018-06" db="EMBL/GenBank/DDBJ databases">
        <authorList>
            <consortium name="Pathogen Informatics"/>
            <person name="Doyle S."/>
        </authorList>
    </citation>
    <scope>NUCLEOTIDE SEQUENCE [LARGE SCALE GENOMIC DNA]</scope>
    <source>
        <strain evidence="10 11">NCTC4824</strain>
    </source>
</reference>
<evidence type="ECO:0000256" key="2">
    <source>
        <dbReference type="ARBA" id="ARBA00022630"/>
    </source>
</evidence>
<evidence type="ECO:0000259" key="9">
    <source>
        <dbReference type="Pfam" id="PF00881"/>
    </source>
</evidence>
<feature type="domain" description="Nitroreductase" evidence="9">
    <location>
        <begin position="11"/>
        <end position="161"/>
    </location>
</feature>
<organism evidence="10 11">
    <name type="scientific">Lederbergia lenta</name>
    <name type="common">Bacillus lentus</name>
    <dbReference type="NCBI Taxonomy" id="1467"/>
    <lineage>
        <taxon>Bacteria</taxon>
        <taxon>Bacillati</taxon>
        <taxon>Bacillota</taxon>
        <taxon>Bacilli</taxon>
        <taxon>Bacillales</taxon>
        <taxon>Bacillaceae</taxon>
        <taxon>Lederbergia</taxon>
    </lineage>
</organism>
<evidence type="ECO:0000313" key="11">
    <source>
        <dbReference type="Proteomes" id="UP000249134"/>
    </source>
</evidence>
<sequence length="184" mass="21107">MIATKSIVDVIRERTSVKTGYIDKEVSQELILSLLENAVWAPTHGVREPWRFIFVSGERKEAFIETILQCHPVNNHENVRSKFDNVPAFLVVVMNEDPRQKVWEEDFAATSCMLQNLQLLAWNQDLGMVWKTPNHIYDPKFRHALGVEGGEKIVGVLNIGYFDKEIVAKKARKRVKPAEIMSAF</sequence>
<keyword evidence="2 7" id="KW-0285">Flavoprotein</keyword>
<dbReference type="InterPro" id="IPR052530">
    <property type="entry name" value="NAD(P)H_nitroreductase"/>
</dbReference>
<evidence type="ECO:0000256" key="6">
    <source>
        <dbReference type="ARBA" id="ARBA00023027"/>
    </source>
</evidence>
<dbReference type="Proteomes" id="UP000249134">
    <property type="component" value="Chromosome 1"/>
</dbReference>
<dbReference type="GO" id="GO:0016491">
    <property type="term" value="F:oxidoreductase activity"/>
    <property type="evidence" value="ECO:0007669"/>
    <property type="project" value="UniProtKB-UniRule"/>
</dbReference>
<dbReference type="Gene3D" id="3.40.109.10">
    <property type="entry name" value="NADH Oxidase"/>
    <property type="match status" value="1"/>
</dbReference>
<evidence type="ECO:0000256" key="3">
    <source>
        <dbReference type="ARBA" id="ARBA00022643"/>
    </source>
</evidence>
<protein>
    <recommendedName>
        <fullName evidence="7">Putative NAD(P)H nitroreductase</fullName>
        <ecNumber evidence="7">1.-.-.-</ecNumber>
    </recommendedName>
</protein>
<evidence type="ECO:0000256" key="4">
    <source>
        <dbReference type="ARBA" id="ARBA00022857"/>
    </source>
</evidence>
<keyword evidence="3 7" id="KW-0288">FMN</keyword>
<dbReference type="EMBL" id="LS483476">
    <property type="protein sequence ID" value="SQI53177.1"/>
    <property type="molecule type" value="Genomic_DNA"/>
</dbReference>
<dbReference type="PIRSF" id="PIRSF000232">
    <property type="entry name" value="YdjA"/>
    <property type="match status" value="1"/>
</dbReference>
<evidence type="ECO:0000256" key="5">
    <source>
        <dbReference type="ARBA" id="ARBA00023002"/>
    </source>
</evidence>
<keyword evidence="4 7" id="KW-0521">NADP</keyword>
<name>A0A2X4VM04_LEDLE</name>
<feature type="binding site" evidence="8">
    <location>
        <position position="44"/>
    </location>
    <ligand>
        <name>FMN</name>
        <dbReference type="ChEBI" id="CHEBI:58210"/>
        <note>ligand shared between dimeric partners</note>
    </ligand>
</feature>
<evidence type="ECO:0000256" key="1">
    <source>
        <dbReference type="ARBA" id="ARBA00007118"/>
    </source>
</evidence>
<proteinExistence type="inferred from homology"/>
<comment type="cofactor">
    <cofactor evidence="8">
        <name>FMN</name>
        <dbReference type="ChEBI" id="CHEBI:58210"/>
    </cofactor>
    <text evidence="8">Binds 1 FMN per subunit.</text>
</comment>
<dbReference type="STRING" id="1348624.GCA_001591545_02532"/>
<dbReference type="AlphaFoldDB" id="A0A2X4VM04"/>
<dbReference type="RefSeq" id="WP_066142423.1">
    <property type="nucleotide sequence ID" value="NZ_CBCSGM010000002.1"/>
</dbReference>
<comment type="similarity">
    <text evidence="1 7">Belongs to the nitroreductase family.</text>
</comment>
<dbReference type="InterPro" id="IPR029479">
    <property type="entry name" value="Nitroreductase"/>
</dbReference>
<keyword evidence="5 7" id="KW-0560">Oxidoreductase</keyword>
<keyword evidence="6 7" id="KW-0520">NAD</keyword>
<evidence type="ECO:0000256" key="8">
    <source>
        <dbReference type="PIRSR" id="PIRSR000232-1"/>
    </source>
</evidence>
<dbReference type="Pfam" id="PF00881">
    <property type="entry name" value="Nitroreductase"/>
    <property type="match status" value="1"/>
</dbReference>
<dbReference type="KEGG" id="blen:NCTC4824_00680"/>
<feature type="binding site" description="in other chain" evidence="8">
    <location>
        <begin position="14"/>
        <end position="16"/>
    </location>
    <ligand>
        <name>FMN</name>
        <dbReference type="ChEBI" id="CHEBI:58210"/>
        <note>ligand shared between dimeric partners</note>
    </ligand>
</feature>
<dbReference type="InterPro" id="IPR000415">
    <property type="entry name" value="Nitroreductase-like"/>
</dbReference>
<keyword evidence="11" id="KW-1185">Reference proteome</keyword>
<feature type="binding site" description="in other chain" evidence="8">
    <location>
        <begin position="130"/>
        <end position="132"/>
    </location>
    <ligand>
        <name>FMN</name>
        <dbReference type="ChEBI" id="CHEBI:58210"/>
        <note>ligand shared between dimeric partners</note>
    </ligand>
</feature>
<evidence type="ECO:0000256" key="7">
    <source>
        <dbReference type="PIRNR" id="PIRNR000232"/>
    </source>
</evidence>
<dbReference type="SUPFAM" id="SSF55469">
    <property type="entry name" value="FMN-dependent nitroreductase-like"/>
    <property type="match status" value="1"/>
</dbReference>
<dbReference type="InterPro" id="IPR026021">
    <property type="entry name" value="YdjA-like"/>
</dbReference>
<dbReference type="PANTHER" id="PTHR43821:SF1">
    <property type="entry name" value="NAD(P)H NITROREDUCTASE YDJA-RELATED"/>
    <property type="match status" value="1"/>
</dbReference>
<evidence type="ECO:0000313" key="10">
    <source>
        <dbReference type="EMBL" id="SQI53177.1"/>
    </source>
</evidence>
<dbReference type="EC" id="1.-.-.-" evidence="7"/>
<dbReference type="PANTHER" id="PTHR43821">
    <property type="entry name" value="NAD(P)H NITROREDUCTASE YDJA-RELATED"/>
    <property type="match status" value="1"/>
</dbReference>
<gene>
    <name evidence="10" type="primary">ydjA</name>
    <name evidence="10" type="ORF">NCTC4824_00680</name>
</gene>
<accession>A0A2X4VM04</accession>